<organism evidence="2 3">
    <name type="scientific">Desulfolithobacter dissulfuricans</name>
    <dbReference type="NCBI Taxonomy" id="2795293"/>
    <lineage>
        <taxon>Bacteria</taxon>
        <taxon>Pseudomonadati</taxon>
        <taxon>Thermodesulfobacteriota</taxon>
        <taxon>Desulfobulbia</taxon>
        <taxon>Desulfobulbales</taxon>
        <taxon>Desulfobulbaceae</taxon>
        <taxon>Desulfolithobacter</taxon>
    </lineage>
</organism>
<dbReference type="InterPro" id="IPR025399">
    <property type="entry name" value="DUF4372"/>
</dbReference>
<dbReference type="AlphaFoldDB" id="A0A915XKZ7"/>
<proteinExistence type="predicted"/>
<dbReference type="Pfam" id="PF14294">
    <property type="entry name" value="DUF4372"/>
    <property type="match status" value="1"/>
</dbReference>
<gene>
    <name evidence="2" type="ORF">GF1_13270</name>
</gene>
<dbReference type="Proteomes" id="UP001063350">
    <property type="component" value="Chromosome"/>
</dbReference>
<evidence type="ECO:0000313" key="3">
    <source>
        <dbReference type="Proteomes" id="UP001063350"/>
    </source>
</evidence>
<protein>
    <recommendedName>
        <fullName evidence="1">DUF4372 domain-containing protein</fullName>
    </recommendedName>
</protein>
<keyword evidence="3" id="KW-1185">Reference proteome</keyword>
<feature type="domain" description="DUF4372" evidence="1">
    <location>
        <begin position="4"/>
        <end position="76"/>
    </location>
</feature>
<accession>A0A915XKZ7</accession>
<name>A0A915XKZ7_9BACT</name>
<sequence length="87" mass="10083">MAYHSTILRQIIDVFPRHEFESLAKDHHVGQKFRSFSRWTQFMVMLIGQISGRKSLRDLVMNVNAQQNKVYHPGIKPCSRATLAQGQ</sequence>
<dbReference type="KEGG" id="ddu:GF1_13270"/>
<evidence type="ECO:0000313" key="2">
    <source>
        <dbReference type="EMBL" id="BCO08951.1"/>
    </source>
</evidence>
<evidence type="ECO:0000259" key="1">
    <source>
        <dbReference type="Pfam" id="PF14294"/>
    </source>
</evidence>
<reference evidence="2" key="1">
    <citation type="submission" date="2020-12" db="EMBL/GenBank/DDBJ databases">
        <title>Desulfobium dissulfuricans gen. nov., sp. nov., a novel mesophilic, sulfate-reducing bacterium isolated from a deep-sea hydrothermal vent.</title>
        <authorList>
            <person name="Hashimoto Y."/>
            <person name="Tame A."/>
            <person name="Sawayama S."/>
            <person name="Miyazaki J."/>
            <person name="Takai K."/>
            <person name="Nakagawa S."/>
        </authorList>
    </citation>
    <scope>NUCLEOTIDE SEQUENCE</scope>
    <source>
        <strain evidence="2">GF1</strain>
    </source>
</reference>
<dbReference type="EMBL" id="AP024233">
    <property type="protein sequence ID" value="BCO08951.1"/>
    <property type="molecule type" value="Genomic_DNA"/>
</dbReference>